<dbReference type="FunFam" id="3.30.200.20:FF:000727">
    <property type="entry name" value="Cysteine-rich RLK (RECEPTOR-like protein kinase) 23"/>
    <property type="match status" value="1"/>
</dbReference>
<evidence type="ECO:0000256" key="8">
    <source>
        <dbReference type="ARBA" id="ARBA00022741"/>
    </source>
</evidence>
<feature type="compositionally biased region" description="Basic and acidic residues" evidence="18">
    <location>
        <begin position="667"/>
        <end position="677"/>
    </location>
</feature>
<keyword evidence="6 20" id="KW-0732">Signal</keyword>
<comment type="subcellular location">
    <subcellularLocation>
        <location evidence="1">Membrane</location>
        <topology evidence="1">Single-pass membrane protein</topology>
    </subcellularLocation>
</comment>
<dbReference type="InterPro" id="IPR001245">
    <property type="entry name" value="Ser-Thr/Tyr_kinase_cat_dom"/>
</dbReference>
<dbReference type="GO" id="GO:0042742">
    <property type="term" value="P:defense response to bacterium"/>
    <property type="evidence" value="ECO:0000318"/>
    <property type="project" value="GO_Central"/>
</dbReference>
<dbReference type="PANTHER" id="PTHR27002:SF1096">
    <property type="entry name" value="GNK2-HOMOLOGOUS DOMAIN-CONTAINING PROTEIN"/>
    <property type="match status" value="1"/>
</dbReference>
<sequence length="677" mass="74923">MGLPSFDVSMILIMVLYLLGFLNLSSAAVPNYRVHVCPNDTTYTPNSTYQVNLSYLLSSLSSNATREGGFYNATAGQTPDTSTYGLFLCRGDLSTDTCRDCVAFAATEIVRVYCPVEKVAVIWYDECMLRYSNRSIFSTMQERPGYFMWNTRNATQPDQFRRLAVSTLNDLVPRAANATSGAKKFAVKAVTNASGLQELQTLYSLVQCTPDINSSDCSTCLRKAITSLPKCGPCDGKEGGRVLSPSCNVRFETYPFYLTQSAAAPAPTPIPVLLSPARGKDKISTITIVIIVASIAVSLVIFSVSYCFLRRRARKKKPNALPEENAANEITTVESLQFDFATIEAATNKFSDDNKLGGGGFGEVYKGTFPNGQDIAVKRLSGSSEQGAEEFKNEIVVVAKLQHRSLVRLLGFCLEGREKMLVYEFVPNKSLDYFLFGPDKQRLLDWPSRYKIIRGIARGILYIHEDSRLKVIHRDLKASNILLDEEMNPKISDFGMARLFGVDQTEGNTNRIVGTYGYMSPEYAMQGQFSAKSDVYSFGVLVLEILSGKNNASFYESDTAVDLLTYAWKHWSNGTSFELLDPTLGDSYATNEVIQCIHIGLLCVQENPDDRPTMASIVVMLESYSVTLPTPEKPAFFLQGGLNQSSRPTKELESDRSSSKSIPLSVDESKITEVYPR</sequence>
<evidence type="ECO:0000256" key="11">
    <source>
        <dbReference type="ARBA" id="ARBA00022989"/>
    </source>
</evidence>
<evidence type="ECO:0000256" key="19">
    <source>
        <dbReference type="SAM" id="Phobius"/>
    </source>
</evidence>
<dbReference type="Gene3D" id="3.30.200.20">
    <property type="entry name" value="Phosphorylase Kinase, domain 1"/>
    <property type="match status" value="1"/>
</dbReference>
<dbReference type="SUPFAM" id="SSF56112">
    <property type="entry name" value="Protein kinase-like (PK-like)"/>
    <property type="match status" value="1"/>
</dbReference>
<dbReference type="PROSITE" id="PS50011">
    <property type="entry name" value="PROTEIN_KINASE_DOM"/>
    <property type="match status" value="1"/>
</dbReference>
<dbReference type="InterPro" id="IPR017441">
    <property type="entry name" value="Protein_kinase_ATP_BS"/>
</dbReference>
<feature type="domain" description="Gnk2-homologous" evidence="22">
    <location>
        <begin position="31"/>
        <end position="136"/>
    </location>
</feature>
<dbReference type="AlphaFoldDB" id="A0A6P9EJT3"/>
<dbReference type="InterPro" id="IPR008271">
    <property type="entry name" value="Ser/Thr_kinase_AS"/>
</dbReference>
<evidence type="ECO:0000256" key="18">
    <source>
        <dbReference type="SAM" id="MobiDB-lite"/>
    </source>
</evidence>
<keyword evidence="23" id="KW-1185">Reference proteome</keyword>
<feature type="chain" id="PRO_5027724847" evidence="20">
    <location>
        <begin position="28"/>
        <end position="677"/>
    </location>
</feature>
<evidence type="ECO:0000256" key="15">
    <source>
        <dbReference type="ARBA" id="ARBA00047558"/>
    </source>
</evidence>
<dbReference type="FunFam" id="3.30.430.20:FF:000013">
    <property type="entry name" value="Cysteine-rich RLK (RECEPTOR-like protein kinase) 23"/>
    <property type="match status" value="1"/>
</dbReference>
<dbReference type="InterPro" id="IPR038408">
    <property type="entry name" value="GNK2_sf"/>
</dbReference>
<dbReference type="GO" id="GO:0009626">
    <property type="term" value="P:plant-type hypersensitive response"/>
    <property type="evidence" value="ECO:0000318"/>
    <property type="project" value="GO_Central"/>
</dbReference>
<keyword evidence="7" id="KW-0677">Repeat</keyword>
<keyword evidence="5 19" id="KW-0812">Transmembrane</keyword>
<comment type="catalytic activity">
    <reaction evidence="16">
        <text>L-threonyl-[protein] + ATP = O-phospho-L-threonyl-[protein] + ADP + H(+)</text>
        <dbReference type="Rhea" id="RHEA:46608"/>
        <dbReference type="Rhea" id="RHEA-COMP:11060"/>
        <dbReference type="Rhea" id="RHEA-COMP:11605"/>
        <dbReference type="ChEBI" id="CHEBI:15378"/>
        <dbReference type="ChEBI" id="CHEBI:30013"/>
        <dbReference type="ChEBI" id="CHEBI:30616"/>
        <dbReference type="ChEBI" id="CHEBI:61977"/>
        <dbReference type="ChEBI" id="CHEBI:456216"/>
    </reaction>
</comment>
<keyword evidence="3" id="KW-0597">Phosphoprotein</keyword>
<dbReference type="PROSITE" id="PS51473">
    <property type="entry name" value="GNK2"/>
    <property type="match status" value="2"/>
</dbReference>
<feature type="transmembrane region" description="Helical" evidence="19">
    <location>
        <begin position="286"/>
        <end position="309"/>
    </location>
</feature>
<organism evidence="23 24">
    <name type="scientific">Juglans regia</name>
    <name type="common">English walnut</name>
    <dbReference type="NCBI Taxonomy" id="51240"/>
    <lineage>
        <taxon>Eukaryota</taxon>
        <taxon>Viridiplantae</taxon>
        <taxon>Streptophyta</taxon>
        <taxon>Embryophyta</taxon>
        <taxon>Tracheophyta</taxon>
        <taxon>Spermatophyta</taxon>
        <taxon>Magnoliopsida</taxon>
        <taxon>eudicotyledons</taxon>
        <taxon>Gunneridae</taxon>
        <taxon>Pentapetalae</taxon>
        <taxon>rosids</taxon>
        <taxon>fabids</taxon>
        <taxon>Fagales</taxon>
        <taxon>Juglandaceae</taxon>
        <taxon>Juglans</taxon>
    </lineage>
</organism>
<dbReference type="CDD" id="cd14066">
    <property type="entry name" value="STKc_IRAK"/>
    <property type="match status" value="1"/>
</dbReference>
<feature type="domain" description="Gnk2-homologous" evidence="22">
    <location>
        <begin position="142"/>
        <end position="256"/>
    </location>
</feature>
<keyword evidence="14" id="KW-0325">Glycoprotein</keyword>
<dbReference type="PROSITE" id="PS00107">
    <property type="entry name" value="PROTEIN_KINASE_ATP"/>
    <property type="match status" value="1"/>
</dbReference>
<proteinExistence type="predicted"/>
<feature type="region of interest" description="Disordered" evidence="18">
    <location>
        <begin position="639"/>
        <end position="677"/>
    </location>
</feature>
<dbReference type="Gene3D" id="1.10.510.10">
    <property type="entry name" value="Transferase(Phosphotransferase) domain 1"/>
    <property type="match status" value="1"/>
</dbReference>
<dbReference type="InterPro" id="IPR002902">
    <property type="entry name" value="GNK2"/>
</dbReference>
<accession>A0A6P9EJT3</accession>
<evidence type="ECO:0000256" key="14">
    <source>
        <dbReference type="ARBA" id="ARBA00023180"/>
    </source>
</evidence>
<feature type="domain" description="Protein kinase" evidence="21">
    <location>
        <begin position="350"/>
        <end position="625"/>
    </location>
</feature>
<dbReference type="KEGG" id="jre:109003351"/>
<evidence type="ECO:0000256" key="17">
    <source>
        <dbReference type="PROSITE-ProRule" id="PRU10141"/>
    </source>
</evidence>
<comment type="catalytic activity">
    <reaction evidence="15">
        <text>L-seryl-[protein] + ATP = O-phospho-L-seryl-[protein] + ADP + H(+)</text>
        <dbReference type="Rhea" id="RHEA:17989"/>
        <dbReference type="Rhea" id="RHEA-COMP:9863"/>
        <dbReference type="Rhea" id="RHEA-COMP:11604"/>
        <dbReference type="ChEBI" id="CHEBI:15378"/>
        <dbReference type="ChEBI" id="CHEBI:29999"/>
        <dbReference type="ChEBI" id="CHEBI:30616"/>
        <dbReference type="ChEBI" id="CHEBI:83421"/>
        <dbReference type="ChEBI" id="CHEBI:456216"/>
    </reaction>
</comment>
<dbReference type="CDD" id="cd23509">
    <property type="entry name" value="Gnk2-like"/>
    <property type="match status" value="2"/>
</dbReference>
<dbReference type="PANTHER" id="PTHR27002">
    <property type="entry name" value="RECEPTOR-LIKE SERINE/THREONINE-PROTEIN KINASE SD1-8"/>
    <property type="match status" value="1"/>
</dbReference>
<dbReference type="Pfam" id="PF07714">
    <property type="entry name" value="PK_Tyr_Ser-Thr"/>
    <property type="match status" value="1"/>
</dbReference>
<keyword evidence="12 19" id="KW-0472">Membrane</keyword>
<reference evidence="24" key="1">
    <citation type="submission" date="2025-08" db="UniProtKB">
        <authorList>
            <consortium name="RefSeq"/>
        </authorList>
    </citation>
    <scope>IDENTIFICATION</scope>
    <source>
        <tissue evidence="24">Leaves</tissue>
    </source>
</reference>
<dbReference type="PROSITE" id="PS00108">
    <property type="entry name" value="PROTEIN_KINASE_ST"/>
    <property type="match status" value="1"/>
</dbReference>
<gene>
    <name evidence="24" type="primary">LOC109003351</name>
</gene>
<keyword evidence="13" id="KW-0675">Receptor</keyword>
<dbReference type="InterPro" id="IPR011009">
    <property type="entry name" value="Kinase-like_dom_sf"/>
</dbReference>
<evidence type="ECO:0000256" key="12">
    <source>
        <dbReference type="ARBA" id="ARBA00023136"/>
    </source>
</evidence>
<dbReference type="GO" id="GO:0007165">
    <property type="term" value="P:signal transduction"/>
    <property type="evidence" value="ECO:0000318"/>
    <property type="project" value="GO_Central"/>
</dbReference>
<dbReference type="FunFam" id="1.10.510.10:FF:000129">
    <property type="entry name" value="cysteine-rich receptor-like protein kinase 10"/>
    <property type="match status" value="1"/>
</dbReference>
<dbReference type="FunFam" id="3.30.430.20:FF:000002">
    <property type="entry name" value="Cysteine-rich receptor-like protein kinase 10"/>
    <property type="match status" value="1"/>
</dbReference>
<dbReference type="Proteomes" id="UP000235220">
    <property type="component" value="Chromosome 3"/>
</dbReference>
<keyword evidence="10 17" id="KW-0067">ATP-binding</keyword>
<evidence type="ECO:0000256" key="9">
    <source>
        <dbReference type="ARBA" id="ARBA00022777"/>
    </source>
</evidence>
<evidence type="ECO:0000313" key="23">
    <source>
        <dbReference type="Proteomes" id="UP000235220"/>
    </source>
</evidence>
<keyword evidence="9" id="KW-0418">Kinase</keyword>
<keyword evidence="4" id="KW-0808">Transferase</keyword>
<keyword evidence="8 17" id="KW-0547">Nucleotide-binding</keyword>
<dbReference type="SMART" id="SM00220">
    <property type="entry name" value="S_TKc"/>
    <property type="match status" value="1"/>
</dbReference>
<dbReference type="InterPro" id="IPR000719">
    <property type="entry name" value="Prot_kinase_dom"/>
</dbReference>
<evidence type="ECO:0000256" key="13">
    <source>
        <dbReference type="ARBA" id="ARBA00023170"/>
    </source>
</evidence>
<dbReference type="GO" id="GO:0005524">
    <property type="term" value="F:ATP binding"/>
    <property type="evidence" value="ECO:0007669"/>
    <property type="project" value="UniProtKB-UniRule"/>
</dbReference>
<dbReference type="Gene3D" id="3.30.430.20">
    <property type="entry name" value="Gnk2 domain, C-X8-C-X2-C motif"/>
    <property type="match status" value="2"/>
</dbReference>
<feature type="compositionally biased region" description="Basic and acidic residues" evidence="18">
    <location>
        <begin position="648"/>
        <end position="658"/>
    </location>
</feature>
<dbReference type="InParanoid" id="A0A6P9EJT3"/>
<dbReference type="Pfam" id="PF01657">
    <property type="entry name" value="Stress-antifung"/>
    <property type="match status" value="2"/>
</dbReference>
<evidence type="ECO:0000313" key="24">
    <source>
        <dbReference type="RefSeq" id="XP_035544313.1"/>
    </source>
</evidence>
<dbReference type="GeneID" id="109003351"/>
<evidence type="ECO:0000259" key="21">
    <source>
        <dbReference type="PROSITE" id="PS50011"/>
    </source>
</evidence>
<dbReference type="OrthoDB" id="688481at2759"/>
<evidence type="ECO:0000259" key="22">
    <source>
        <dbReference type="PROSITE" id="PS51473"/>
    </source>
</evidence>
<evidence type="ECO:0000256" key="20">
    <source>
        <dbReference type="SAM" id="SignalP"/>
    </source>
</evidence>
<evidence type="ECO:0000256" key="16">
    <source>
        <dbReference type="ARBA" id="ARBA00047951"/>
    </source>
</evidence>
<keyword evidence="11 19" id="KW-1133">Transmembrane helix</keyword>
<evidence type="ECO:0000256" key="10">
    <source>
        <dbReference type="ARBA" id="ARBA00022840"/>
    </source>
</evidence>
<feature type="signal peptide" evidence="20">
    <location>
        <begin position="1"/>
        <end position="27"/>
    </location>
</feature>
<evidence type="ECO:0000256" key="1">
    <source>
        <dbReference type="ARBA" id="ARBA00004167"/>
    </source>
</evidence>
<evidence type="ECO:0000256" key="3">
    <source>
        <dbReference type="ARBA" id="ARBA00022553"/>
    </source>
</evidence>
<dbReference type="RefSeq" id="XP_035544313.1">
    <property type="nucleotide sequence ID" value="XM_035688420.1"/>
</dbReference>
<protein>
    <submittedName>
        <fullName evidence="24">Cysteine-rich receptor-like protein kinase 25 isoform X1</fullName>
    </submittedName>
</protein>
<evidence type="ECO:0000256" key="5">
    <source>
        <dbReference type="ARBA" id="ARBA00022692"/>
    </source>
</evidence>
<evidence type="ECO:0000256" key="6">
    <source>
        <dbReference type="ARBA" id="ARBA00022729"/>
    </source>
</evidence>
<dbReference type="GO" id="GO:0004674">
    <property type="term" value="F:protein serine/threonine kinase activity"/>
    <property type="evidence" value="ECO:0000318"/>
    <property type="project" value="GO_Central"/>
</dbReference>
<dbReference type="GO" id="GO:0005886">
    <property type="term" value="C:plasma membrane"/>
    <property type="evidence" value="ECO:0000318"/>
    <property type="project" value="GO_Central"/>
</dbReference>
<name>A0A6P9EJT3_JUGRE</name>
<evidence type="ECO:0000256" key="7">
    <source>
        <dbReference type="ARBA" id="ARBA00022737"/>
    </source>
</evidence>
<evidence type="ECO:0000256" key="2">
    <source>
        <dbReference type="ARBA" id="ARBA00022527"/>
    </source>
</evidence>
<keyword evidence="2" id="KW-0723">Serine/threonine-protein kinase</keyword>
<evidence type="ECO:0000256" key="4">
    <source>
        <dbReference type="ARBA" id="ARBA00022679"/>
    </source>
</evidence>
<feature type="binding site" evidence="17">
    <location>
        <position position="378"/>
    </location>
    <ligand>
        <name>ATP</name>
        <dbReference type="ChEBI" id="CHEBI:30616"/>
    </ligand>
</feature>